<dbReference type="RefSeq" id="WP_131151015.1">
    <property type="nucleotide sequence ID" value="NZ_SJTG01000001.1"/>
</dbReference>
<dbReference type="Pfam" id="PF14219">
    <property type="entry name" value="DUF4328"/>
    <property type="match status" value="1"/>
</dbReference>
<keyword evidence="4" id="KW-1185">Reference proteome</keyword>
<reference evidence="3 4" key="1">
    <citation type="submission" date="2019-02" db="EMBL/GenBank/DDBJ databases">
        <title>Dyella amyloliquefaciens sp. nov., isolated from forest soil.</title>
        <authorList>
            <person name="Gao Z.-H."/>
            <person name="Qiu L.-H."/>
        </authorList>
    </citation>
    <scope>NUCLEOTIDE SEQUENCE [LARGE SCALE GENOMIC DNA]</scope>
    <source>
        <strain evidence="3 4">KACC 12747</strain>
    </source>
</reference>
<feature type="transmembrane region" description="Helical" evidence="1">
    <location>
        <begin position="185"/>
        <end position="205"/>
    </location>
</feature>
<protein>
    <submittedName>
        <fullName evidence="3">DUF4328 domain-containing protein</fullName>
    </submittedName>
</protein>
<sequence>MKSYDYRSLRSRTRLLRGLLFFLVAIDLARMAAHHHERAVLHNVEAMTAETRDLVVASAHQSDAIVGMLAVIFILVLLSTYVVAGTWLYRAHANLRAQGVKRLNFTPGWCVGWYCVPFANLVMPYRSMAEIWQASLDGLNWNPDAPAPTLRIWWGLWLAGAFTGYLAGAWTRGASDLPALLQANAMQLAACVLNLAVTLVFAHVVGEVAHRQARQFEAPPAGQAMLEPA</sequence>
<keyword evidence="1" id="KW-1133">Transmembrane helix</keyword>
<evidence type="ECO:0000259" key="2">
    <source>
        <dbReference type="Pfam" id="PF14219"/>
    </source>
</evidence>
<accession>A0A4R0YSA0</accession>
<feature type="transmembrane region" description="Helical" evidence="1">
    <location>
        <begin position="152"/>
        <end position="173"/>
    </location>
</feature>
<dbReference type="InterPro" id="IPR025565">
    <property type="entry name" value="DUF4328"/>
</dbReference>
<evidence type="ECO:0000313" key="3">
    <source>
        <dbReference type="EMBL" id="TCI12205.1"/>
    </source>
</evidence>
<evidence type="ECO:0000256" key="1">
    <source>
        <dbReference type="SAM" id="Phobius"/>
    </source>
</evidence>
<dbReference type="AlphaFoldDB" id="A0A4R0YSA0"/>
<proteinExistence type="predicted"/>
<dbReference type="Proteomes" id="UP000291822">
    <property type="component" value="Unassembled WGS sequence"/>
</dbReference>
<evidence type="ECO:0000313" key="4">
    <source>
        <dbReference type="Proteomes" id="UP000291822"/>
    </source>
</evidence>
<gene>
    <name evidence="3" type="ORF">EZM97_02255</name>
</gene>
<feature type="transmembrane region" description="Helical" evidence="1">
    <location>
        <begin position="64"/>
        <end position="89"/>
    </location>
</feature>
<feature type="domain" description="DUF4328" evidence="2">
    <location>
        <begin position="56"/>
        <end position="207"/>
    </location>
</feature>
<dbReference type="EMBL" id="SJTG01000001">
    <property type="protein sequence ID" value="TCI12205.1"/>
    <property type="molecule type" value="Genomic_DNA"/>
</dbReference>
<name>A0A4R0YSA0_9GAMM</name>
<keyword evidence="1" id="KW-0812">Transmembrane</keyword>
<organism evidence="3 4">
    <name type="scientific">Dyella soli</name>
    <dbReference type="NCBI Taxonomy" id="522319"/>
    <lineage>
        <taxon>Bacteria</taxon>
        <taxon>Pseudomonadati</taxon>
        <taxon>Pseudomonadota</taxon>
        <taxon>Gammaproteobacteria</taxon>
        <taxon>Lysobacterales</taxon>
        <taxon>Rhodanobacteraceae</taxon>
        <taxon>Dyella</taxon>
    </lineage>
</organism>
<keyword evidence="1" id="KW-0472">Membrane</keyword>
<comment type="caution">
    <text evidence="3">The sequence shown here is derived from an EMBL/GenBank/DDBJ whole genome shotgun (WGS) entry which is preliminary data.</text>
</comment>